<proteinExistence type="predicted"/>
<dbReference type="EMBL" id="NCXK01000023">
    <property type="protein sequence ID" value="PAK77186.1"/>
    <property type="molecule type" value="Genomic_DNA"/>
</dbReference>
<gene>
    <name evidence="2" type="ORF">B8X00_11230</name>
</gene>
<evidence type="ECO:0000313" key="3">
    <source>
        <dbReference type="Proteomes" id="UP000216151"/>
    </source>
</evidence>
<sequence length="626" mass="66327">MVHYVNTNGVSCAITDHQGFLGVRDGYHVAMTAPDGTRIYAGVIHPAIFGGQTNGNVLLGTHGSSLAVPAPAGGTYIVPPGVHATFGIGPATGHAPLGSAFYIGGNALLGVALGAPAGLRVYVVGGYAMFAPTEPNATLDGVELNIAYGGVFSCGAGLADVLCGATVRFGAGGGTVVIHADYAPFDLSGTAIMDYNPEQAMIEVRHSAQPVVTCRVSADRHCRSIVLYGQGQEEVGRFTVELAQGAVLDAGEYHVADTRCPLRITAEKGQTRTRACFIEGTDIHTANAPAEVETLQAGSLVDVWSKGGMTTQRLLWVARGHVQVRPDCAEEEAGYPIRVLRHALGQNLPDRDLLLTPQHTVLHNGRFVPVRLLVNGGSIFYDHSITSYNYTLMQTETHAVLVANGVPTEFYLAQEVGQAEAWAGGVVRVGRAAPHVWEKEVLPSPQVERAALAAMFAQLRARGPSVPGCRPFAAAPELSMDPDLFLVTDRGQRIRLLRREGDRCFYMLPVGVKKVFLTSRTTQPSAAHGAYGDGRRTFGVKIGGITLFSGGRHVPQICHLRAEGAAWPGWHVMEANAISRWTTGYAELPLKGVKEGLIGLLTIQVHAAGPFVVPPLAGVGDGRLRA</sequence>
<protein>
    <recommendedName>
        <fullName evidence="1">Hedgehog/Intein (Hint) domain-containing protein</fullName>
    </recommendedName>
</protein>
<organism evidence="2 3">
    <name type="scientific">Acetobacter fabarum</name>
    <dbReference type="NCBI Taxonomy" id="483199"/>
    <lineage>
        <taxon>Bacteria</taxon>
        <taxon>Pseudomonadati</taxon>
        <taxon>Pseudomonadota</taxon>
        <taxon>Alphaproteobacteria</taxon>
        <taxon>Acetobacterales</taxon>
        <taxon>Acetobacteraceae</taxon>
        <taxon>Acetobacter</taxon>
    </lineage>
</organism>
<dbReference type="InterPro" id="IPR028992">
    <property type="entry name" value="Hedgehog/Intein_dom"/>
</dbReference>
<comment type="caution">
    <text evidence="2">The sequence shown here is derived from an EMBL/GenBank/DDBJ whole genome shotgun (WGS) entry which is preliminary data.</text>
</comment>
<feature type="domain" description="Hedgehog/Intein (Hint)" evidence="1">
    <location>
        <begin position="276"/>
        <end position="413"/>
    </location>
</feature>
<dbReference type="Proteomes" id="UP000216151">
    <property type="component" value="Unassembled WGS sequence"/>
</dbReference>
<dbReference type="AlphaFoldDB" id="A0A269XXL9"/>
<evidence type="ECO:0000313" key="2">
    <source>
        <dbReference type="EMBL" id="PAK77186.1"/>
    </source>
</evidence>
<evidence type="ECO:0000259" key="1">
    <source>
        <dbReference type="Pfam" id="PF13403"/>
    </source>
</evidence>
<accession>A0A269XXL9</accession>
<dbReference type="InterPro" id="IPR036844">
    <property type="entry name" value="Hint_dom_sf"/>
</dbReference>
<dbReference type="OrthoDB" id="7284755at2"/>
<dbReference type="Pfam" id="PF13403">
    <property type="entry name" value="Hint_2"/>
    <property type="match status" value="1"/>
</dbReference>
<dbReference type="RefSeq" id="WP_095350209.1">
    <property type="nucleotide sequence ID" value="NZ_JBDNMF010000030.1"/>
</dbReference>
<dbReference type="SUPFAM" id="SSF51294">
    <property type="entry name" value="Hedgehog/intein (Hint) domain"/>
    <property type="match status" value="1"/>
</dbReference>
<keyword evidence="3" id="KW-1185">Reference proteome</keyword>
<reference evidence="2 3" key="1">
    <citation type="submission" date="2017-04" db="EMBL/GenBank/DDBJ databases">
        <title>Kefir bacterial isolates.</title>
        <authorList>
            <person name="Kim Y."/>
            <person name="Blasche S."/>
            <person name="Patil K.R."/>
        </authorList>
    </citation>
    <scope>NUCLEOTIDE SEQUENCE [LARGE SCALE GENOMIC DNA]</scope>
    <source>
        <strain evidence="2 3">KR</strain>
    </source>
</reference>
<name>A0A269XXL9_9PROT</name>